<sequence length="82" mass="9651">MHPQLARHVHPTCQDAIDALEACHRENSFRKFLGECNDAKTQLDRCLYDEYKVEQKRNLAESRRRRTAFKANMKESQEAGEE</sequence>
<keyword evidence="8" id="KW-1185">Reference proteome</keyword>
<reference evidence="7 8" key="1">
    <citation type="submission" date="2011-02" db="EMBL/GenBank/DDBJ databases">
        <title>The Genome Sequence of Sphaeroforma arctica JP610.</title>
        <authorList>
            <consortium name="The Broad Institute Genome Sequencing Platform"/>
            <person name="Russ C."/>
            <person name="Cuomo C."/>
            <person name="Young S.K."/>
            <person name="Zeng Q."/>
            <person name="Gargeya S."/>
            <person name="Alvarado L."/>
            <person name="Berlin A."/>
            <person name="Chapman S.B."/>
            <person name="Chen Z."/>
            <person name="Freedman E."/>
            <person name="Gellesch M."/>
            <person name="Goldberg J."/>
            <person name="Griggs A."/>
            <person name="Gujja S."/>
            <person name="Heilman E."/>
            <person name="Heiman D."/>
            <person name="Howarth C."/>
            <person name="Mehta T."/>
            <person name="Neiman D."/>
            <person name="Pearson M."/>
            <person name="Roberts A."/>
            <person name="Saif S."/>
            <person name="Shea T."/>
            <person name="Shenoy N."/>
            <person name="Sisk P."/>
            <person name="Stolte C."/>
            <person name="Sykes S."/>
            <person name="White J."/>
            <person name="Yandava C."/>
            <person name="Burger G."/>
            <person name="Gray M.W."/>
            <person name="Holland P.W.H."/>
            <person name="King N."/>
            <person name="Lang F.B.F."/>
            <person name="Roger A.J."/>
            <person name="Ruiz-Trillo I."/>
            <person name="Haas B."/>
            <person name="Nusbaum C."/>
            <person name="Birren B."/>
        </authorList>
    </citation>
    <scope>NUCLEOTIDE SEQUENCE [LARGE SCALE GENOMIC DNA]</scope>
    <source>
        <strain evidence="7 8">JP610</strain>
    </source>
</reference>
<evidence type="ECO:0000256" key="5">
    <source>
        <dbReference type="RuleBase" id="RU364104"/>
    </source>
</evidence>
<comment type="similarity">
    <text evidence="2 5">Belongs to the CMC family.</text>
</comment>
<feature type="region of interest" description="Disordered" evidence="6">
    <location>
        <begin position="62"/>
        <end position="82"/>
    </location>
</feature>
<dbReference type="PROSITE" id="PS51808">
    <property type="entry name" value="CHCH"/>
    <property type="match status" value="1"/>
</dbReference>
<dbReference type="PANTHER" id="PTHR22977:SF1">
    <property type="entry name" value="COX ASSEMBLY MITOCHONDRIAL PROTEIN 2 HOMOLOG"/>
    <property type="match status" value="1"/>
</dbReference>
<keyword evidence="3 5" id="KW-0496">Mitochondrion</keyword>
<dbReference type="Proteomes" id="UP000054560">
    <property type="component" value="Unassembled WGS sequence"/>
</dbReference>
<proteinExistence type="inferred from homology"/>
<evidence type="ECO:0000313" key="7">
    <source>
        <dbReference type="EMBL" id="KNC77964.1"/>
    </source>
</evidence>
<accession>A0A0L0FMG6</accession>
<evidence type="ECO:0000256" key="1">
    <source>
        <dbReference type="ARBA" id="ARBA00004173"/>
    </source>
</evidence>
<comment type="subcellular location">
    <subcellularLocation>
        <location evidence="1 5">Mitochondrion</location>
    </subcellularLocation>
</comment>
<evidence type="ECO:0000256" key="6">
    <source>
        <dbReference type="SAM" id="MobiDB-lite"/>
    </source>
</evidence>
<dbReference type="eggNOG" id="KOG4148">
    <property type="taxonomic scope" value="Eukaryota"/>
</dbReference>
<protein>
    <recommendedName>
        <fullName evidence="5">COX assembly mitochondrial protein</fullName>
    </recommendedName>
</protein>
<dbReference type="PANTHER" id="PTHR22977">
    <property type="entry name" value="COX ASSEMBLY MITOCHONDRIAL PROTEIN"/>
    <property type="match status" value="1"/>
</dbReference>
<dbReference type="OrthoDB" id="532630at2759"/>
<dbReference type="InterPro" id="IPR013892">
    <property type="entry name" value="Cyt_c_biogenesis_Cmc1-like"/>
</dbReference>
<dbReference type="AlphaFoldDB" id="A0A0L0FMG6"/>
<dbReference type="EMBL" id="KQ242589">
    <property type="protein sequence ID" value="KNC77964.1"/>
    <property type="molecule type" value="Genomic_DNA"/>
</dbReference>
<evidence type="ECO:0000313" key="8">
    <source>
        <dbReference type="Proteomes" id="UP000054560"/>
    </source>
</evidence>
<feature type="compositionally biased region" description="Basic and acidic residues" evidence="6">
    <location>
        <begin position="72"/>
        <end position="82"/>
    </location>
</feature>
<evidence type="ECO:0000256" key="3">
    <source>
        <dbReference type="ARBA" id="ARBA00023128"/>
    </source>
</evidence>
<keyword evidence="4" id="KW-1015">Disulfide bond</keyword>
<dbReference type="GeneID" id="25910090"/>
<gene>
    <name evidence="7" type="ORF">SARC_09586</name>
</gene>
<dbReference type="RefSeq" id="XP_014151866.1">
    <property type="nucleotide sequence ID" value="XM_014296391.1"/>
</dbReference>
<dbReference type="GO" id="GO:0005739">
    <property type="term" value="C:mitochondrion"/>
    <property type="evidence" value="ECO:0007669"/>
    <property type="project" value="UniProtKB-SubCell"/>
</dbReference>
<dbReference type="STRING" id="667725.A0A0L0FMG6"/>
<dbReference type="Pfam" id="PF08583">
    <property type="entry name" value="Cmc1"/>
    <property type="match status" value="1"/>
</dbReference>
<evidence type="ECO:0000256" key="2">
    <source>
        <dbReference type="ARBA" id="ARBA00007347"/>
    </source>
</evidence>
<organism evidence="7 8">
    <name type="scientific">Sphaeroforma arctica JP610</name>
    <dbReference type="NCBI Taxonomy" id="667725"/>
    <lineage>
        <taxon>Eukaryota</taxon>
        <taxon>Ichthyosporea</taxon>
        <taxon>Ichthyophonida</taxon>
        <taxon>Sphaeroforma</taxon>
    </lineage>
</organism>
<evidence type="ECO:0000256" key="4">
    <source>
        <dbReference type="ARBA" id="ARBA00023157"/>
    </source>
</evidence>
<name>A0A0L0FMG6_9EUKA</name>